<evidence type="ECO:0000313" key="8">
    <source>
        <dbReference type="Proteomes" id="UP001583172"/>
    </source>
</evidence>
<protein>
    <recommendedName>
        <fullName evidence="6">C2H2-type domain-containing protein</fullName>
    </recommendedName>
</protein>
<reference evidence="7 8" key="1">
    <citation type="journal article" date="2024" name="Commun. Biol.">
        <title>Comparative genomic analysis of thermophilic fungi reveals convergent evolutionary adaptations and gene losses.</title>
        <authorList>
            <person name="Steindorff A.S."/>
            <person name="Aguilar-Pontes M.V."/>
            <person name="Robinson A.J."/>
            <person name="Andreopoulos B."/>
            <person name="LaButti K."/>
            <person name="Kuo A."/>
            <person name="Mondo S."/>
            <person name="Riley R."/>
            <person name="Otillar R."/>
            <person name="Haridas S."/>
            <person name="Lipzen A."/>
            <person name="Grimwood J."/>
            <person name="Schmutz J."/>
            <person name="Clum A."/>
            <person name="Reid I.D."/>
            <person name="Moisan M.C."/>
            <person name="Butler G."/>
            <person name="Nguyen T.T.M."/>
            <person name="Dewar K."/>
            <person name="Conant G."/>
            <person name="Drula E."/>
            <person name="Henrissat B."/>
            <person name="Hansel C."/>
            <person name="Singer S."/>
            <person name="Hutchinson M.I."/>
            <person name="de Vries R.P."/>
            <person name="Natvig D.O."/>
            <person name="Powell A.J."/>
            <person name="Tsang A."/>
            <person name="Grigoriev I.V."/>
        </authorList>
    </citation>
    <scope>NUCLEOTIDE SEQUENCE [LARGE SCALE GENOMIC DNA]</scope>
    <source>
        <strain evidence="7 8">CBS 620.91</strain>
    </source>
</reference>
<dbReference type="SMART" id="SM00355">
    <property type="entry name" value="ZnF_C2H2"/>
    <property type="match status" value="2"/>
</dbReference>
<accession>A0ABR3VJ41</accession>
<dbReference type="PROSITE" id="PS00028">
    <property type="entry name" value="ZINC_FINGER_C2H2_1"/>
    <property type="match status" value="2"/>
</dbReference>
<dbReference type="InterPro" id="IPR013087">
    <property type="entry name" value="Znf_C2H2_type"/>
</dbReference>
<feature type="region of interest" description="Disordered" evidence="5">
    <location>
        <begin position="75"/>
        <end position="98"/>
    </location>
</feature>
<evidence type="ECO:0000256" key="5">
    <source>
        <dbReference type="SAM" id="MobiDB-lite"/>
    </source>
</evidence>
<dbReference type="InterPro" id="IPR036236">
    <property type="entry name" value="Znf_C2H2_sf"/>
</dbReference>
<dbReference type="PANTHER" id="PTHR23235">
    <property type="entry name" value="KRUEPPEL-LIKE TRANSCRIPTION FACTOR"/>
    <property type="match status" value="1"/>
</dbReference>
<sequence>MSITIDDHSRRRFGSADYHHHMPSYPSQPHFSDPWAASSTSTASQTASQTNAIFAGGSQDAAALPHLNLAAIPRHTSSSQHSTHGTHPGASSSSPSMAQYASIPVSAAPSGVYRQQDLLSVPSDPFTINRLPQPVSSAPYDAAAYTTAGSPVATSYAPAPPSPYGQLGYTTTPLRDAFAIGPDDTRRYSQHSVASAGPEFALPDHGRSTLQADDRRGFRDALEASHGMISMSQDTPRNIYDVRHRSRGSIDSYGFPSTHSSTSSISSTGFSGYYGSVDGSVSDYSAAGSDIECMSGNRTLPRPQPQPQSHMSTQPPAPQSMMGSFSSRVSSNTQKKHKCKVCDKRFTRPSSLQTHMYSHTGEKPFGCEVEGCGRRFSVVSNLRRHKKVHSRGGETPSEAGSDEHESP</sequence>
<evidence type="ECO:0000259" key="6">
    <source>
        <dbReference type="PROSITE" id="PS50157"/>
    </source>
</evidence>
<feature type="domain" description="C2H2-type" evidence="6">
    <location>
        <begin position="337"/>
        <end position="364"/>
    </location>
</feature>
<dbReference type="SUPFAM" id="SSF57667">
    <property type="entry name" value="beta-beta-alpha zinc fingers"/>
    <property type="match status" value="1"/>
</dbReference>
<dbReference type="PROSITE" id="PS50157">
    <property type="entry name" value="ZINC_FINGER_C2H2_2"/>
    <property type="match status" value="2"/>
</dbReference>
<dbReference type="EMBL" id="JAZGSY010000077">
    <property type="protein sequence ID" value="KAL1841390.1"/>
    <property type="molecule type" value="Genomic_DNA"/>
</dbReference>
<feature type="region of interest" description="Disordered" evidence="5">
    <location>
        <begin position="383"/>
        <end position="407"/>
    </location>
</feature>
<keyword evidence="2 4" id="KW-0863">Zinc-finger</keyword>
<evidence type="ECO:0000256" key="3">
    <source>
        <dbReference type="ARBA" id="ARBA00022833"/>
    </source>
</evidence>
<comment type="caution">
    <text evidence="7">The sequence shown here is derived from an EMBL/GenBank/DDBJ whole genome shotgun (WGS) entry which is preliminary data.</text>
</comment>
<proteinExistence type="predicted"/>
<feature type="compositionally biased region" description="Low complexity" evidence="5">
    <location>
        <begin position="320"/>
        <end position="331"/>
    </location>
</feature>
<evidence type="ECO:0000256" key="4">
    <source>
        <dbReference type="PROSITE-ProRule" id="PRU00042"/>
    </source>
</evidence>
<evidence type="ECO:0000256" key="1">
    <source>
        <dbReference type="ARBA" id="ARBA00022723"/>
    </source>
</evidence>
<gene>
    <name evidence="7" type="ORF">VTJ49DRAFT_7120</name>
</gene>
<keyword evidence="3" id="KW-0862">Zinc</keyword>
<organism evidence="7 8">
    <name type="scientific">Humicola insolens</name>
    <name type="common">Soft-rot fungus</name>
    <dbReference type="NCBI Taxonomy" id="85995"/>
    <lineage>
        <taxon>Eukaryota</taxon>
        <taxon>Fungi</taxon>
        <taxon>Dikarya</taxon>
        <taxon>Ascomycota</taxon>
        <taxon>Pezizomycotina</taxon>
        <taxon>Sordariomycetes</taxon>
        <taxon>Sordariomycetidae</taxon>
        <taxon>Sordariales</taxon>
        <taxon>Chaetomiaceae</taxon>
        <taxon>Mycothermus</taxon>
    </lineage>
</organism>
<keyword evidence="8" id="KW-1185">Reference proteome</keyword>
<dbReference type="Proteomes" id="UP001583172">
    <property type="component" value="Unassembled WGS sequence"/>
</dbReference>
<feature type="region of interest" description="Disordered" evidence="5">
    <location>
        <begin position="292"/>
        <end position="333"/>
    </location>
</feature>
<evidence type="ECO:0000313" key="7">
    <source>
        <dbReference type="EMBL" id="KAL1841390.1"/>
    </source>
</evidence>
<feature type="region of interest" description="Disordered" evidence="5">
    <location>
        <begin position="15"/>
        <end position="43"/>
    </location>
</feature>
<feature type="domain" description="C2H2-type" evidence="6">
    <location>
        <begin position="365"/>
        <end position="394"/>
    </location>
</feature>
<keyword evidence="1" id="KW-0479">Metal-binding</keyword>
<dbReference type="Gene3D" id="3.30.160.60">
    <property type="entry name" value="Classic Zinc Finger"/>
    <property type="match status" value="2"/>
</dbReference>
<dbReference type="Pfam" id="PF00096">
    <property type="entry name" value="zf-C2H2"/>
    <property type="match status" value="2"/>
</dbReference>
<evidence type="ECO:0000256" key="2">
    <source>
        <dbReference type="ARBA" id="ARBA00022771"/>
    </source>
</evidence>
<name>A0ABR3VJ41_HUMIN</name>
<dbReference type="PANTHER" id="PTHR23235:SF120">
    <property type="entry name" value="KRUPPEL-LIKE FACTOR 15"/>
    <property type="match status" value="1"/>
</dbReference>